<reference evidence="12" key="1">
    <citation type="submission" date="2022-11" db="EMBL/GenBank/DDBJ databases">
        <title>Centuries of genome instability and evolution in soft-shell clam transmissible cancer (bioRxiv).</title>
        <authorList>
            <person name="Hart S.F.M."/>
            <person name="Yonemitsu M.A."/>
            <person name="Giersch R.M."/>
            <person name="Beal B.F."/>
            <person name="Arriagada G."/>
            <person name="Davis B.W."/>
            <person name="Ostrander E.A."/>
            <person name="Goff S.P."/>
            <person name="Metzger M.J."/>
        </authorList>
    </citation>
    <scope>NUCLEOTIDE SEQUENCE</scope>
    <source>
        <strain evidence="12">MELC-2E11</strain>
        <tissue evidence="12">Siphon/mantle</tissue>
    </source>
</reference>
<dbReference type="SMART" id="SM00129">
    <property type="entry name" value="KISc"/>
    <property type="match status" value="1"/>
</dbReference>
<protein>
    <recommendedName>
        <fullName evidence="8">Kinesin-like protein</fullName>
    </recommendedName>
</protein>
<evidence type="ECO:0000256" key="7">
    <source>
        <dbReference type="PROSITE-ProRule" id="PRU00283"/>
    </source>
</evidence>
<feature type="domain" description="Kinesin motor" evidence="11">
    <location>
        <begin position="1"/>
        <end position="125"/>
    </location>
</feature>
<evidence type="ECO:0000256" key="6">
    <source>
        <dbReference type="ARBA" id="ARBA00034488"/>
    </source>
</evidence>
<dbReference type="InterPro" id="IPR036961">
    <property type="entry name" value="Kinesin_motor_dom_sf"/>
</dbReference>
<dbReference type="PANTHER" id="PTHR37739:SF8">
    <property type="entry name" value="KINESIN-LIKE PROTEIN KIN-12D"/>
    <property type="match status" value="1"/>
</dbReference>
<gene>
    <name evidence="12" type="ORF">MAR_015506</name>
</gene>
<proteinExistence type="inferred from homology"/>
<evidence type="ECO:0000256" key="9">
    <source>
        <dbReference type="SAM" id="Coils"/>
    </source>
</evidence>
<dbReference type="PROSITE" id="PS00411">
    <property type="entry name" value="KINESIN_MOTOR_1"/>
    <property type="match status" value="1"/>
</dbReference>
<dbReference type="SUPFAM" id="SSF52540">
    <property type="entry name" value="P-loop containing nucleoside triphosphate hydrolases"/>
    <property type="match status" value="1"/>
</dbReference>
<keyword evidence="4 9" id="KW-0175">Coiled coil</keyword>
<comment type="caution">
    <text evidence="7">Lacks conserved residue(s) required for the propagation of feature annotation.</text>
</comment>
<evidence type="ECO:0000313" key="12">
    <source>
        <dbReference type="EMBL" id="WAR21532.1"/>
    </source>
</evidence>
<keyword evidence="2 8" id="KW-0547">Nucleotide-binding</keyword>
<dbReference type="InterPro" id="IPR019821">
    <property type="entry name" value="Kinesin_motor_CS"/>
</dbReference>
<keyword evidence="5 8" id="KW-0505">Motor protein</keyword>
<dbReference type="Proteomes" id="UP001164746">
    <property type="component" value="Chromosome 12"/>
</dbReference>
<feature type="coiled-coil region" evidence="9">
    <location>
        <begin position="379"/>
        <end position="736"/>
    </location>
</feature>
<evidence type="ECO:0000256" key="3">
    <source>
        <dbReference type="ARBA" id="ARBA00022840"/>
    </source>
</evidence>
<comment type="similarity">
    <text evidence="6">Belongs to the TRAFAC class myosin-kinesin ATPase superfamily. Kinesin family. KIN-12 subfamily.</text>
</comment>
<dbReference type="Gene3D" id="3.40.850.10">
    <property type="entry name" value="Kinesin motor domain"/>
    <property type="match status" value="3"/>
</dbReference>
<dbReference type="PROSITE" id="PS50067">
    <property type="entry name" value="KINESIN_MOTOR_2"/>
    <property type="match status" value="1"/>
</dbReference>
<dbReference type="InterPro" id="IPR044986">
    <property type="entry name" value="KIF15/KIN-12"/>
</dbReference>
<evidence type="ECO:0000256" key="4">
    <source>
        <dbReference type="ARBA" id="ARBA00023054"/>
    </source>
</evidence>
<keyword evidence="13" id="KW-1185">Reference proteome</keyword>
<dbReference type="EMBL" id="CP111023">
    <property type="protein sequence ID" value="WAR21532.1"/>
    <property type="molecule type" value="Genomic_DNA"/>
</dbReference>
<dbReference type="InterPro" id="IPR027417">
    <property type="entry name" value="P-loop_NTPase"/>
</dbReference>
<dbReference type="InterPro" id="IPR001752">
    <property type="entry name" value="Kinesin_motor_dom"/>
</dbReference>
<dbReference type="Pfam" id="PF00225">
    <property type="entry name" value="Kinesin"/>
    <property type="match status" value="2"/>
</dbReference>
<evidence type="ECO:0000313" key="13">
    <source>
        <dbReference type="Proteomes" id="UP001164746"/>
    </source>
</evidence>
<evidence type="ECO:0000256" key="10">
    <source>
        <dbReference type="SAM" id="MobiDB-lite"/>
    </source>
</evidence>
<accession>A0ABY7FHD8</accession>
<evidence type="ECO:0000256" key="5">
    <source>
        <dbReference type="ARBA" id="ARBA00023175"/>
    </source>
</evidence>
<evidence type="ECO:0000259" key="11">
    <source>
        <dbReference type="PROSITE" id="PS50067"/>
    </source>
</evidence>
<feature type="region of interest" description="Disordered" evidence="10">
    <location>
        <begin position="279"/>
        <end position="298"/>
    </location>
</feature>
<dbReference type="PANTHER" id="PTHR37739">
    <property type="entry name" value="KINESIN-LIKE PROTEIN KIN-12D"/>
    <property type="match status" value="1"/>
</dbReference>
<evidence type="ECO:0000256" key="2">
    <source>
        <dbReference type="ARBA" id="ARBA00022741"/>
    </source>
</evidence>
<evidence type="ECO:0000256" key="8">
    <source>
        <dbReference type="RuleBase" id="RU000394"/>
    </source>
</evidence>
<name>A0ABY7FHD8_MYAAR</name>
<keyword evidence="3 8" id="KW-0067">ATP-binding</keyword>
<evidence type="ECO:0000256" key="1">
    <source>
        <dbReference type="ARBA" id="ARBA00022701"/>
    </source>
</evidence>
<organism evidence="12 13">
    <name type="scientific">Mya arenaria</name>
    <name type="common">Soft-shell clam</name>
    <dbReference type="NCBI Taxonomy" id="6604"/>
    <lineage>
        <taxon>Eukaryota</taxon>
        <taxon>Metazoa</taxon>
        <taxon>Spiralia</taxon>
        <taxon>Lophotrochozoa</taxon>
        <taxon>Mollusca</taxon>
        <taxon>Bivalvia</taxon>
        <taxon>Autobranchia</taxon>
        <taxon>Heteroconchia</taxon>
        <taxon>Euheterodonta</taxon>
        <taxon>Imparidentia</taxon>
        <taxon>Neoheterodontei</taxon>
        <taxon>Myida</taxon>
        <taxon>Myoidea</taxon>
        <taxon>Myidae</taxon>
        <taxon>Mya</taxon>
    </lineage>
</organism>
<keyword evidence="1 8" id="KW-0493">Microtubule</keyword>
<sequence length="879" mass="101140">MASCITQYRECNIQVFIRIRPPASDESTYSRVVDVAESNTQVLLKQDQNPRVFSFDYVADVDSTQHGDTMQFLCKCSFLEIYNEQIFDLLEPSANILHLRESLKTGVYVSGLSEQVVSSAGEAYEERNGSVENIKTSQLNLVDLAGSERQKDTQARGLRLKELVESIDNLKDIIQKKDKALQTNKMIIKFRDNNVKRLEDKLKGKEPQDSQIDDLQKEIAYLQAQVDSNPTVVKFSMEVRQLKASLANLKEEPGTVESILKDQVAVNRLEQMFRTLLSEQQTNSEESEVTPSKAETVSTATLEKLRSKNTDLTAKVEETMLTPKKDCYKLRNRTVSKAGSLNDTILFESPECPSVAQDEGILGEDMPEEGQLGERDGRIEEYEEERVRQNARVLLLENQLKNTQEFLDQEKQRCMNLQEEIRLCEPRVKRVNEEKEAACGENQDLRLMLQQADRQLKEAKDKLRAVESDRDVAISKLTECQPIIEQLSTNLEKLQEENEQLTETQQEQEQIVNQLKTEGASKAQEALNQLQEKQQLQQHVENQKNRIEALESTVDKHKEVLKERDNEIQTLDRKLQAAEEETIKLFGELKKKSEEIYELRQSLETEGEKSAFYQKVQEEHEGAIADLEREIADIREEHIMQLGKKQAQIDLNEGFAEEIVELEGIRAQLQDENENLKVQVSKLESGNSQEQLDKIKAEMDELKAENIELRNRLFAIHEQSTKIEQERKEIAQQAKRNSTVTESEIQATKQLLEEKDSLQKQLETYFSVIEEVNGILKTFMGIEAPSQHNLPMVIQTLFEEREDFHEKEVCKLKNQQLNCRCELKPQKHEKQGLENEKSKLLPYKPSSILKEKENLPTHKTFLSGEFTGRVLENDHTGDK</sequence>